<name>A0A2M8J2C5_9RHOB</name>
<keyword evidence="2" id="KW-0808">Transferase</keyword>
<dbReference type="NCBIfam" id="NF033083">
    <property type="entry name" value="AAC_3_I"/>
    <property type="match status" value="1"/>
</dbReference>
<dbReference type="InterPro" id="IPR016181">
    <property type="entry name" value="Acyl_CoA_acyltransferase"/>
</dbReference>
<dbReference type="EMBL" id="PGTB01000027">
    <property type="protein sequence ID" value="PJE36924.1"/>
    <property type="molecule type" value="Genomic_DNA"/>
</dbReference>
<organism evidence="2 3">
    <name type="scientific">Pseudooceanicola lipolyticus</name>
    <dbReference type="NCBI Taxonomy" id="2029104"/>
    <lineage>
        <taxon>Bacteria</taxon>
        <taxon>Pseudomonadati</taxon>
        <taxon>Pseudomonadota</taxon>
        <taxon>Alphaproteobacteria</taxon>
        <taxon>Rhodobacterales</taxon>
        <taxon>Paracoccaceae</taxon>
        <taxon>Pseudooceanicola</taxon>
    </lineage>
</organism>
<keyword evidence="3" id="KW-1185">Reference proteome</keyword>
<dbReference type="GO" id="GO:0016747">
    <property type="term" value="F:acyltransferase activity, transferring groups other than amino-acyl groups"/>
    <property type="evidence" value="ECO:0007669"/>
    <property type="project" value="InterPro"/>
</dbReference>
<proteinExistence type="predicted"/>
<dbReference type="PANTHER" id="PTHR43072">
    <property type="entry name" value="N-ACETYLTRANSFERASE"/>
    <property type="match status" value="1"/>
</dbReference>
<reference evidence="2 3" key="1">
    <citation type="journal article" date="2018" name="Int. J. Syst. Evol. Microbiol.">
        <title>Pseudooceanicola lipolyticus sp. nov., a marine alphaproteobacterium, reclassification of Oceanicola flagellatus as Pseudooceanicola flagellatus comb. nov. and emended description of the genus Pseudooceanicola.</title>
        <authorList>
            <person name="Huang M.-M."/>
            <person name="Guo L.-L."/>
            <person name="Wu Y.-H."/>
            <person name="Lai Q.-L."/>
            <person name="Shao Z.-Z."/>
            <person name="Wang C.-S."/>
            <person name="Wu M."/>
            <person name="Xu X.-W."/>
        </authorList>
    </citation>
    <scope>NUCLEOTIDE SEQUENCE [LARGE SCALE GENOMIC DNA]</scope>
    <source>
        <strain evidence="2 3">157</strain>
    </source>
</reference>
<accession>A0A2M8J2C5</accession>
<dbReference type="InterPro" id="IPR000182">
    <property type="entry name" value="GNAT_dom"/>
</dbReference>
<dbReference type="SUPFAM" id="SSF55729">
    <property type="entry name" value="Acyl-CoA N-acyltransferases (Nat)"/>
    <property type="match status" value="1"/>
</dbReference>
<protein>
    <submittedName>
        <fullName evidence="2">AAC(3)-I family aminoglycoside 3-N-acetyltransferase</fullName>
    </submittedName>
</protein>
<dbReference type="AlphaFoldDB" id="A0A2M8J2C5"/>
<evidence type="ECO:0000259" key="1">
    <source>
        <dbReference type="PROSITE" id="PS51186"/>
    </source>
</evidence>
<dbReference type="Pfam" id="PF00583">
    <property type="entry name" value="Acetyltransf_1"/>
    <property type="match status" value="1"/>
</dbReference>
<sequence>MLDLFAEVFDDAESYSSARPGQAYRSALLARDDVVMLVALEDQTLAGALVAYKLRKFEQERSEFYIYDLAVAQAWRRRGIATALIDHLKTIAKTNGGWVVYVQADDGDDPAIALYSKLGRRENVLHFDLFLDR</sequence>
<dbReference type="CDD" id="cd04301">
    <property type="entry name" value="NAT_SF"/>
    <property type="match status" value="1"/>
</dbReference>
<feature type="domain" description="N-acetyltransferase" evidence="1">
    <location>
        <begin position="1"/>
        <end position="133"/>
    </location>
</feature>
<gene>
    <name evidence="2" type="ORF">CVM52_09730</name>
</gene>
<dbReference type="Proteomes" id="UP000231553">
    <property type="component" value="Unassembled WGS sequence"/>
</dbReference>
<dbReference type="OrthoDB" id="9796129at2"/>
<dbReference type="Gene3D" id="3.40.630.30">
    <property type="match status" value="1"/>
</dbReference>
<evidence type="ECO:0000313" key="3">
    <source>
        <dbReference type="Proteomes" id="UP000231553"/>
    </source>
</evidence>
<evidence type="ECO:0000313" key="2">
    <source>
        <dbReference type="EMBL" id="PJE36924.1"/>
    </source>
</evidence>
<dbReference type="PROSITE" id="PS51186">
    <property type="entry name" value="GNAT"/>
    <property type="match status" value="1"/>
</dbReference>
<comment type="caution">
    <text evidence="2">The sequence shown here is derived from an EMBL/GenBank/DDBJ whole genome shotgun (WGS) entry which is preliminary data.</text>
</comment>